<proteinExistence type="predicted"/>
<dbReference type="SUPFAM" id="SSF55073">
    <property type="entry name" value="Nucleotide cyclase"/>
    <property type="match status" value="1"/>
</dbReference>
<dbReference type="Gene3D" id="3.30.70.270">
    <property type="match status" value="1"/>
</dbReference>
<dbReference type="InterPro" id="IPR003660">
    <property type="entry name" value="HAMP_dom"/>
</dbReference>
<evidence type="ECO:0000313" key="4">
    <source>
        <dbReference type="EMBL" id="MFD1262628.1"/>
    </source>
</evidence>
<dbReference type="RefSeq" id="WP_002944439.1">
    <property type="nucleotide sequence ID" value="NZ_JARQZE010000001.1"/>
</dbReference>
<dbReference type="SMART" id="SM00052">
    <property type="entry name" value="EAL"/>
    <property type="match status" value="1"/>
</dbReference>
<protein>
    <submittedName>
        <fullName evidence="4">EAL domain-containing protein</fullName>
    </submittedName>
</protein>
<accession>A0ABW3W9A1</accession>
<dbReference type="InterPro" id="IPR000160">
    <property type="entry name" value="GGDEF_dom"/>
</dbReference>
<dbReference type="SMART" id="SM00304">
    <property type="entry name" value="HAMP"/>
    <property type="match status" value="1"/>
</dbReference>
<dbReference type="InterPro" id="IPR001633">
    <property type="entry name" value="EAL_dom"/>
</dbReference>
<dbReference type="InterPro" id="IPR032244">
    <property type="entry name" value="LapD_MoxY_N"/>
</dbReference>
<dbReference type="PROSITE" id="PS50887">
    <property type="entry name" value="GGDEF"/>
    <property type="match status" value="1"/>
</dbReference>
<dbReference type="Pfam" id="PF00990">
    <property type="entry name" value="GGDEF"/>
    <property type="match status" value="1"/>
</dbReference>
<evidence type="ECO:0000259" key="2">
    <source>
        <dbReference type="PROSITE" id="PS50885"/>
    </source>
</evidence>
<evidence type="ECO:0000259" key="1">
    <source>
        <dbReference type="PROSITE" id="PS50883"/>
    </source>
</evidence>
<name>A0ABW3W9A1_9RHOO</name>
<dbReference type="Proteomes" id="UP001597158">
    <property type="component" value="Unassembled WGS sequence"/>
</dbReference>
<dbReference type="EMBL" id="JBHTMC010000006">
    <property type="protein sequence ID" value="MFD1262628.1"/>
    <property type="molecule type" value="Genomic_DNA"/>
</dbReference>
<dbReference type="InterPro" id="IPR042461">
    <property type="entry name" value="LapD_MoxY_peri_C"/>
</dbReference>
<feature type="domain" description="HAMP" evidence="2">
    <location>
        <begin position="170"/>
        <end position="221"/>
    </location>
</feature>
<dbReference type="InterPro" id="IPR050706">
    <property type="entry name" value="Cyclic-di-GMP_PDE-like"/>
</dbReference>
<dbReference type="PROSITE" id="PS50885">
    <property type="entry name" value="HAMP"/>
    <property type="match status" value="1"/>
</dbReference>
<evidence type="ECO:0000313" key="5">
    <source>
        <dbReference type="Proteomes" id="UP001597158"/>
    </source>
</evidence>
<dbReference type="InterPro" id="IPR035919">
    <property type="entry name" value="EAL_sf"/>
</dbReference>
<dbReference type="Gene3D" id="3.20.20.450">
    <property type="entry name" value="EAL domain"/>
    <property type="match status" value="1"/>
</dbReference>
<keyword evidence="5" id="KW-1185">Reference proteome</keyword>
<dbReference type="SMART" id="SM00267">
    <property type="entry name" value="GGDEF"/>
    <property type="match status" value="1"/>
</dbReference>
<reference evidence="5" key="1">
    <citation type="journal article" date="2019" name="Int. J. Syst. Evol. Microbiol.">
        <title>The Global Catalogue of Microorganisms (GCM) 10K type strain sequencing project: providing services to taxonomists for standard genome sequencing and annotation.</title>
        <authorList>
            <consortium name="The Broad Institute Genomics Platform"/>
            <consortium name="The Broad Institute Genome Sequencing Center for Infectious Disease"/>
            <person name="Wu L."/>
            <person name="Ma J."/>
        </authorList>
    </citation>
    <scope>NUCLEOTIDE SEQUENCE [LARGE SCALE GENOMIC DNA]</scope>
    <source>
        <strain evidence="5">CCUG 48884</strain>
    </source>
</reference>
<gene>
    <name evidence="4" type="ORF">ACFQ4M_03475</name>
</gene>
<dbReference type="PANTHER" id="PTHR33121:SF23">
    <property type="entry name" value="CYCLIC DI-GMP PHOSPHODIESTERASE PDEB"/>
    <property type="match status" value="1"/>
</dbReference>
<dbReference type="Pfam" id="PF00563">
    <property type="entry name" value="EAL"/>
    <property type="match status" value="1"/>
</dbReference>
<feature type="domain" description="EAL" evidence="1">
    <location>
        <begin position="406"/>
        <end position="639"/>
    </location>
</feature>
<dbReference type="PANTHER" id="PTHR33121">
    <property type="entry name" value="CYCLIC DI-GMP PHOSPHODIESTERASE PDEF"/>
    <property type="match status" value="1"/>
</dbReference>
<feature type="domain" description="GGDEF" evidence="3">
    <location>
        <begin position="263"/>
        <end position="396"/>
    </location>
</feature>
<organism evidence="4 5">
    <name type="scientific">Thauera mechernichensis</name>
    <dbReference type="NCBI Taxonomy" id="82788"/>
    <lineage>
        <taxon>Bacteria</taxon>
        <taxon>Pseudomonadati</taxon>
        <taxon>Pseudomonadota</taxon>
        <taxon>Betaproteobacteria</taxon>
        <taxon>Rhodocyclales</taxon>
        <taxon>Zoogloeaceae</taxon>
        <taxon>Thauera</taxon>
    </lineage>
</organism>
<dbReference type="InterPro" id="IPR029787">
    <property type="entry name" value="Nucleotide_cyclase"/>
</dbReference>
<dbReference type="SUPFAM" id="SSF141868">
    <property type="entry name" value="EAL domain-like"/>
    <property type="match status" value="1"/>
</dbReference>
<dbReference type="Gene3D" id="6.20.270.20">
    <property type="entry name" value="LapD/MoxY periplasmic domain"/>
    <property type="match status" value="1"/>
</dbReference>
<evidence type="ECO:0000259" key="3">
    <source>
        <dbReference type="PROSITE" id="PS50887"/>
    </source>
</evidence>
<dbReference type="PROSITE" id="PS50883">
    <property type="entry name" value="EAL"/>
    <property type="match status" value="1"/>
</dbReference>
<comment type="caution">
    <text evidence="4">The sequence shown here is derived from an EMBL/GenBank/DDBJ whole genome shotgun (WGS) entry which is preliminary data.</text>
</comment>
<dbReference type="Pfam" id="PF16448">
    <property type="entry name" value="LapD_MoxY_N"/>
    <property type="match status" value="1"/>
</dbReference>
<sequence>MSLIKKLWIATVCLTVLALGGSLVVGTLSARAYLVQAMTVKNIDNAGALALVLSHLPKDPVSIELQMSARMDTGHYRLIRLTAPNGETIAELSDAGEAGTVPAWFRALVPMQAGAGVAQVQDGWHQFGTLQVLSHDRYAYESLWQSTLDLLLWFALGGLACGALGTALLKRILRPLDDVVAQASAIGERRFVTTAEPGTLEFRRVVGAMNALSGRVRQMLSEEAERLEALRFQSQHDALTCLMTRAQFLRQVESALEREDARAGGTLAIARIADMAALNRRLGRPAVDALLRTLGHHLLHLASSQPGWEAGRLNGTDFALLACGEEDAAAVAQRMQVEIDRAIAHAGEGEPLEVAFALGACAFAPGTALKALLAHTDGALAGAEQDGARMIRIADPGRPPLPHTDLHGWRCAIEDAVLKSRMMLARFPVLSTGGAVLHQEAPVRLEMGGEWQSAGYFMPWAARLGLVSRIDAEVVRRALLDVEQEPSALGINISAESLCDAAFRNHLQTLLDSRPEAARKLWVEVPEYGVVQHPAEFRELCQMLKPLGCRIGIEHCGRELKRIGDLHDLGLDYIKVDASMVRSIDTEPGNQNVLRSLCMLAHSIGVQVIAEGVSTAQEQAALTRLGVDGVTGPGVQAQA</sequence>
<dbReference type="InterPro" id="IPR043128">
    <property type="entry name" value="Rev_trsase/Diguanyl_cyclase"/>
</dbReference>
<dbReference type="Gene3D" id="3.30.110.200">
    <property type="match status" value="1"/>
</dbReference>
<dbReference type="CDD" id="cd01948">
    <property type="entry name" value="EAL"/>
    <property type="match status" value="1"/>
</dbReference>